<reference evidence="10 11" key="1">
    <citation type="journal article" date="2017" name="Curr. Biol.">
        <title>Genome architecture and evolution of a unichromosomal asexual nematode.</title>
        <authorList>
            <person name="Fradin H."/>
            <person name="Zegar C."/>
            <person name="Gutwein M."/>
            <person name="Lucas J."/>
            <person name="Kovtun M."/>
            <person name="Corcoran D."/>
            <person name="Baugh L.R."/>
            <person name="Kiontke K."/>
            <person name="Gunsalus K."/>
            <person name="Fitch D.H."/>
            <person name="Piano F."/>
        </authorList>
    </citation>
    <scope>NUCLEOTIDE SEQUENCE [LARGE SCALE GENOMIC DNA]</scope>
    <source>
        <strain evidence="10">PF1309</strain>
    </source>
</reference>
<feature type="compositionally biased region" description="Polar residues" evidence="8">
    <location>
        <begin position="411"/>
        <end position="425"/>
    </location>
</feature>
<keyword evidence="6" id="KW-0539">Nucleus</keyword>
<dbReference type="AlphaFoldDB" id="A0A2A2LY10"/>
<evidence type="ECO:0000256" key="6">
    <source>
        <dbReference type="ARBA" id="ARBA00023242"/>
    </source>
</evidence>
<dbReference type="InterPro" id="IPR043359">
    <property type="entry name" value="GLI-like"/>
</dbReference>
<feature type="compositionally biased region" description="Acidic residues" evidence="8">
    <location>
        <begin position="382"/>
        <end position="394"/>
    </location>
</feature>
<feature type="domain" description="C2H2-type" evidence="9">
    <location>
        <begin position="269"/>
        <end position="297"/>
    </location>
</feature>
<proteinExistence type="predicted"/>
<evidence type="ECO:0000313" key="11">
    <source>
        <dbReference type="Proteomes" id="UP000218231"/>
    </source>
</evidence>
<dbReference type="SMART" id="SM00355">
    <property type="entry name" value="ZnF_C2H2"/>
    <property type="match status" value="5"/>
</dbReference>
<evidence type="ECO:0000256" key="2">
    <source>
        <dbReference type="ARBA" id="ARBA00022723"/>
    </source>
</evidence>
<feature type="compositionally biased region" description="Polar residues" evidence="8">
    <location>
        <begin position="456"/>
        <end position="468"/>
    </location>
</feature>
<dbReference type="FunFam" id="3.30.160.60:FF:000100">
    <property type="entry name" value="Zinc finger 45-like"/>
    <property type="match status" value="1"/>
</dbReference>
<dbReference type="InterPro" id="IPR013087">
    <property type="entry name" value="Znf_C2H2_type"/>
</dbReference>
<evidence type="ECO:0000256" key="4">
    <source>
        <dbReference type="ARBA" id="ARBA00022771"/>
    </source>
</evidence>
<dbReference type="PROSITE" id="PS00028">
    <property type="entry name" value="ZINC_FINGER_C2H2_1"/>
    <property type="match status" value="3"/>
</dbReference>
<dbReference type="GO" id="GO:0005634">
    <property type="term" value="C:nucleus"/>
    <property type="evidence" value="ECO:0007669"/>
    <property type="project" value="UniProtKB-SubCell"/>
</dbReference>
<feature type="compositionally biased region" description="Basic and acidic residues" evidence="8">
    <location>
        <begin position="326"/>
        <end position="340"/>
    </location>
</feature>
<feature type="compositionally biased region" description="Low complexity" evidence="8">
    <location>
        <begin position="428"/>
        <end position="455"/>
    </location>
</feature>
<dbReference type="FunFam" id="3.30.160.60:FF:000125">
    <property type="entry name" value="Putative zinc finger protein 143"/>
    <property type="match status" value="1"/>
</dbReference>
<feature type="compositionally biased region" description="Polar residues" evidence="8">
    <location>
        <begin position="352"/>
        <end position="364"/>
    </location>
</feature>
<dbReference type="Proteomes" id="UP000218231">
    <property type="component" value="Unassembled WGS sequence"/>
</dbReference>
<dbReference type="STRING" id="2018661.A0A2A2LY10"/>
<keyword evidence="11" id="KW-1185">Reference proteome</keyword>
<keyword evidence="3" id="KW-0677">Repeat</keyword>
<keyword evidence="5" id="KW-0862">Zinc</keyword>
<dbReference type="GO" id="GO:0000981">
    <property type="term" value="F:DNA-binding transcription factor activity, RNA polymerase II-specific"/>
    <property type="evidence" value="ECO:0007669"/>
    <property type="project" value="TreeGrafter"/>
</dbReference>
<dbReference type="InterPro" id="IPR036236">
    <property type="entry name" value="Znf_C2H2_sf"/>
</dbReference>
<evidence type="ECO:0000256" key="5">
    <source>
        <dbReference type="ARBA" id="ARBA00022833"/>
    </source>
</evidence>
<feature type="region of interest" description="Disordered" evidence="8">
    <location>
        <begin position="688"/>
        <end position="711"/>
    </location>
</feature>
<feature type="region of interest" description="Disordered" evidence="8">
    <location>
        <begin position="316"/>
        <end position="473"/>
    </location>
</feature>
<feature type="region of interest" description="Disordered" evidence="8">
    <location>
        <begin position="121"/>
        <end position="147"/>
    </location>
</feature>
<keyword evidence="4 7" id="KW-0863">Zinc-finger</keyword>
<dbReference type="EMBL" id="LIAE01006347">
    <property type="protein sequence ID" value="PAV90887.1"/>
    <property type="molecule type" value="Genomic_DNA"/>
</dbReference>
<dbReference type="GO" id="GO:0008270">
    <property type="term" value="F:zinc ion binding"/>
    <property type="evidence" value="ECO:0007669"/>
    <property type="project" value="UniProtKB-KW"/>
</dbReference>
<dbReference type="SUPFAM" id="SSF57667">
    <property type="entry name" value="beta-beta-alpha zinc fingers"/>
    <property type="match status" value="2"/>
</dbReference>
<feature type="compositionally biased region" description="Polar residues" evidence="8">
    <location>
        <begin position="84"/>
        <end position="96"/>
    </location>
</feature>
<dbReference type="PANTHER" id="PTHR45718:SF4">
    <property type="entry name" value="TRANSCRIPTIONAL ACTIVATOR CUBITUS INTERRUPTUS"/>
    <property type="match status" value="1"/>
</dbReference>
<feature type="compositionally biased region" description="Polar residues" evidence="8">
    <location>
        <begin position="121"/>
        <end position="138"/>
    </location>
</feature>
<evidence type="ECO:0000256" key="1">
    <source>
        <dbReference type="ARBA" id="ARBA00004123"/>
    </source>
</evidence>
<evidence type="ECO:0000313" key="10">
    <source>
        <dbReference type="EMBL" id="PAV90887.1"/>
    </source>
</evidence>
<dbReference type="PANTHER" id="PTHR45718">
    <property type="entry name" value="TRANSCRIPTIONAL ACTIVATOR CUBITUS INTERRUPTUS"/>
    <property type="match status" value="1"/>
</dbReference>
<keyword evidence="2" id="KW-0479">Metal-binding</keyword>
<evidence type="ECO:0000259" key="9">
    <source>
        <dbReference type="PROSITE" id="PS50157"/>
    </source>
</evidence>
<feature type="domain" description="C2H2-type" evidence="9">
    <location>
        <begin position="239"/>
        <end position="268"/>
    </location>
</feature>
<name>A0A2A2LY10_9BILA</name>
<dbReference type="Pfam" id="PF23561">
    <property type="entry name" value="zf-C2H2_15"/>
    <property type="match status" value="1"/>
</dbReference>
<protein>
    <recommendedName>
        <fullName evidence="9">C2H2-type domain-containing protein</fullName>
    </recommendedName>
</protein>
<evidence type="ECO:0000256" key="3">
    <source>
        <dbReference type="ARBA" id="ARBA00022737"/>
    </source>
</evidence>
<organism evidence="10 11">
    <name type="scientific">Diploscapter pachys</name>
    <dbReference type="NCBI Taxonomy" id="2018661"/>
    <lineage>
        <taxon>Eukaryota</taxon>
        <taxon>Metazoa</taxon>
        <taxon>Ecdysozoa</taxon>
        <taxon>Nematoda</taxon>
        <taxon>Chromadorea</taxon>
        <taxon>Rhabditida</taxon>
        <taxon>Rhabditina</taxon>
        <taxon>Rhabditomorpha</taxon>
        <taxon>Rhabditoidea</taxon>
        <taxon>Rhabditidae</taxon>
        <taxon>Diploscapter</taxon>
    </lineage>
</organism>
<evidence type="ECO:0000256" key="8">
    <source>
        <dbReference type="SAM" id="MobiDB-lite"/>
    </source>
</evidence>
<feature type="region of interest" description="Disordered" evidence="8">
    <location>
        <begin position="54"/>
        <end position="96"/>
    </location>
</feature>
<sequence>MFQNATANSNMMLQQFAQFQHRQFQMPFVQPQPIRPVPMPTFPGFQYQNPMLMGMQRPPPDPQQMQLPLSQCAPGPVSRRSHSQDQPSCSRDSQSIVLGYERRMGRPQKTFRQKYEQYLPNSQNSRNDADQPCSSTQAAARDLQRQQMQIQRQEPELHLHLNIEPEMPKSLFCRWNDCEAGPFETEAKLHQHVVDTHLKYRPDRDWTCRWRECPREMEPFAAHYQLDTHCLTHTGFKPFVCKEPGCGKKYSRLENFKTHQRTHTGEKPYSCPICPKTFTNPSDKAKHVSRTHSDEKKCICLDESCRKKYTDPSSLRKHILTQHGPNELDRQRKVKKEMQPTRRGGGVRKGKQSTSPQISPNALQQWLVERASQQSSSRPSSEEIDVEEDDDDDAFSPANTSTTNSSPSALSDHQIQPNSSDSGVSGISPMAPQSSGSMSASSPNSSIESVGSSGSNAAQSSEPTNHQSSEGKKDFSIDRILRMAMFASRFVDEPTIERAVRLVTDAMQRSSVPARQSELFVRSFRQQISRMQQSVVEEVQEGIEVSHDEHGMIVLTPRQSHRNNEHEFDWADEVHSYIQMPFITIPETIMTSIQDFESRLDVGQREFEEIITTLEDFFRVSDDIERYIKIEAASPSNSFTPALDFQSFSTEIPQSQQPVNTSVTSEAVEEKCAFLSLPLHCIRNMPQQTELNQTKRQEDSEVQAQSSRENQSQIQFSQFLQLQNEEDQQRMSAWDRVLVPDRSNLTRSQIIQAPPPQRRYPTAGPDDLLDPMQSLTVSLNEVTPSDFDMASSIDITKYCDILQAGINKDEFEEL</sequence>
<dbReference type="InterPro" id="IPR056436">
    <property type="entry name" value="Znf-C2H2_ZIC1-5/GLI1-3-like"/>
</dbReference>
<dbReference type="Gene3D" id="3.30.160.60">
    <property type="entry name" value="Classic Zinc Finger"/>
    <property type="match status" value="4"/>
</dbReference>
<accession>A0A2A2LY10</accession>
<comment type="caution">
    <text evidence="10">The sequence shown here is derived from an EMBL/GenBank/DDBJ whole genome shotgun (WGS) entry which is preliminary data.</text>
</comment>
<dbReference type="PROSITE" id="PS50157">
    <property type="entry name" value="ZINC_FINGER_C2H2_2"/>
    <property type="match status" value="2"/>
</dbReference>
<dbReference type="Pfam" id="PF00096">
    <property type="entry name" value="zf-C2H2"/>
    <property type="match status" value="2"/>
</dbReference>
<feature type="compositionally biased region" description="Low complexity" evidence="8">
    <location>
        <begin position="396"/>
        <end position="409"/>
    </location>
</feature>
<dbReference type="OrthoDB" id="3214149at2759"/>
<dbReference type="GO" id="GO:0000978">
    <property type="term" value="F:RNA polymerase II cis-regulatory region sequence-specific DNA binding"/>
    <property type="evidence" value="ECO:0007669"/>
    <property type="project" value="TreeGrafter"/>
</dbReference>
<comment type="subcellular location">
    <subcellularLocation>
        <location evidence="1">Nucleus</location>
    </subcellularLocation>
</comment>
<gene>
    <name evidence="10" type="ORF">WR25_15793</name>
</gene>
<evidence type="ECO:0000256" key="7">
    <source>
        <dbReference type="PROSITE-ProRule" id="PRU00042"/>
    </source>
</evidence>